<sequence length="303" mass="33561">MMDAPTLLVLAAGLGSRYGGIKQMDPVGPDGEFVLDYSIYDAWRAGFRQVCLVIREELREPLREHFAAKLAGKMSLDFVVQRLDDLPAGFSCPAGRQKPWGTGHAVWSARNAISGPFAAINADDFYGAESYQVLADFMRSPQCTATTYAMVAYKLANTLSEHGSVSRGVCSKDARGELQTVVERTQIEKTAGGARYLDNDGQWQALTGNEPVSLNFWGFMPGLFAHLETLFKEFLQARGHEAKSEFYIPTVVDTLIHRGECRAVVLESSERWFGMTYAEDRAVVVEQIRALTAAGRYPASLWR</sequence>
<dbReference type="GO" id="GO:0016779">
    <property type="term" value="F:nucleotidyltransferase activity"/>
    <property type="evidence" value="ECO:0007669"/>
    <property type="project" value="UniProtKB-KW"/>
</dbReference>
<reference evidence="1" key="1">
    <citation type="submission" date="2023-07" db="EMBL/GenBank/DDBJ databases">
        <title>Genomic Encyclopedia of Type Strains, Phase IV (KMG-IV): sequencing the most valuable type-strain genomes for metagenomic binning, comparative biology and taxonomic classification.</title>
        <authorList>
            <person name="Goeker M."/>
        </authorList>
    </citation>
    <scope>NUCLEOTIDE SEQUENCE</scope>
    <source>
        <strain evidence="1">DSM 24202</strain>
    </source>
</reference>
<comment type="caution">
    <text evidence="1">The sequence shown here is derived from an EMBL/GenBank/DDBJ whole genome shotgun (WGS) entry which is preliminary data.</text>
</comment>
<evidence type="ECO:0000313" key="2">
    <source>
        <dbReference type="Proteomes" id="UP001238163"/>
    </source>
</evidence>
<dbReference type="Gene3D" id="3.90.550.10">
    <property type="entry name" value="Spore Coat Polysaccharide Biosynthesis Protein SpsA, Chain A"/>
    <property type="match status" value="1"/>
</dbReference>
<gene>
    <name evidence="1" type="ORF">J3R75_001274</name>
</gene>
<organism evidence="1 2">
    <name type="scientific">Oligosphaera ethanolica</name>
    <dbReference type="NCBI Taxonomy" id="760260"/>
    <lineage>
        <taxon>Bacteria</taxon>
        <taxon>Pseudomonadati</taxon>
        <taxon>Lentisphaerota</taxon>
        <taxon>Oligosphaeria</taxon>
        <taxon>Oligosphaerales</taxon>
        <taxon>Oligosphaeraceae</taxon>
        <taxon>Oligosphaera</taxon>
    </lineage>
</organism>
<keyword evidence="1" id="KW-0808">Transferase</keyword>
<dbReference type="AlphaFoldDB" id="A0AAE4APA9"/>
<proteinExistence type="predicted"/>
<keyword evidence="2" id="KW-1185">Reference proteome</keyword>
<dbReference type="InterPro" id="IPR029044">
    <property type="entry name" value="Nucleotide-diphossugar_trans"/>
</dbReference>
<dbReference type="RefSeq" id="WP_307260503.1">
    <property type="nucleotide sequence ID" value="NZ_JAUSVL010000001.1"/>
</dbReference>
<accession>A0AAE4APA9</accession>
<name>A0AAE4APA9_9BACT</name>
<keyword evidence="1" id="KW-0548">Nucleotidyltransferase</keyword>
<dbReference type="SUPFAM" id="SSF53448">
    <property type="entry name" value="Nucleotide-diphospho-sugar transferases"/>
    <property type="match status" value="1"/>
</dbReference>
<dbReference type="EMBL" id="JAUSVL010000001">
    <property type="protein sequence ID" value="MDQ0289167.1"/>
    <property type="molecule type" value="Genomic_DNA"/>
</dbReference>
<dbReference type="Proteomes" id="UP001238163">
    <property type="component" value="Unassembled WGS sequence"/>
</dbReference>
<evidence type="ECO:0000313" key="1">
    <source>
        <dbReference type="EMBL" id="MDQ0289167.1"/>
    </source>
</evidence>
<protein>
    <submittedName>
        <fullName evidence="1">UTP-glucose-1-phosphate uridylyltransferase</fullName>
    </submittedName>
</protein>